<keyword evidence="8" id="KW-1185">Reference proteome</keyword>
<proteinExistence type="predicted"/>
<feature type="repeat" description="WD" evidence="5">
    <location>
        <begin position="191"/>
        <end position="233"/>
    </location>
</feature>
<evidence type="ECO:0000256" key="2">
    <source>
        <dbReference type="ARBA" id="ARBA00022574"/>
    </source>
</evidence>
<evidence type="ECO:0000256" key="4">
    <source>
        <dbReference type="ARBA" id="ARBA00023242"/>
    </source>
</evidence>
<protein>
    <submittedName>
        <fullName evidence="7">WD40 repeat-like protein</fullName>
    </submittedName>
</protein>
<dbReference type="PANTHER" id="PTHR22846">
    <property type="entry name" value="WD40 REPEAT PROTEIN"/>
    <property type="match status" value="1"/>
</dbReference>
<comment type="caution">
    <text evidence="7">The sequence shown here is derived from an EMBL/GenBank/DDBJ whole genome shotgun (WGS) entry which is preliminary data.</text>
</comment>
<feature type="compositionally biased region" description="Basic and acidic residues" evidence="6">
    <location>
        <begin position="139"/>
        <end position="148"/>
    </location>
</feature>
<evidence type="ECO:0000313" key="8">
    <source>
        <dbReference type="Proteomes" id="UP001215280"/>
    </source>
</evidence>
<dbReference type="PROSITE" id="PS50294">
    <property type="entry name" value="WD_REPEATS_REGION"/>
    <property type="match status" value="5"/>
</dbReference>
<gene>
    <name evidence="7" type="ORF">DFH07DRAFT_814209</name>
</gene>
<dbReference type="Pfam" id="PF08513">
    <property type="entry name" value="LisH"/>
    <property type="match status" value="1"/>
</dbReference>
<feature type="repeat" description="WD" evidence="5">
    <location>
        <begin position="374"/>
        <end position="415"/>
    </location>
</feature>
<dbReference type="InterPro" id="IPR015943">
    <property type="entry name" value="WD40/YVTN_repeat-like_dom_sf"/>
</dbReference>
<dbReference type="InterPro" id="IPR020472">
    <property type="entry name" value="WD40_PAC1"/>
</dbReference>
<dbReference type="SMART" id="SM00320">
    <property type="entry name" value="WD40"/>
    <property type="match status" value="7"/>
</dbReference>
<sequence length="566" mass="62620">MAEVEPPSIRITADEINCLVYAFLVDSGFKHTAFSLCMEARLENSPNFTKHIPRGELVDMLSKSLLYREVESHWKADHLALNCKAGFTLLDPHVCSLEPPMLKSLPLPMTYTQIPLGQSNRVNTGTDGKRKASPSGDGPAEKRARRDADDLDSSMDLYRSPESSVKKPLKPKVRNQGPGDNDTSTNAILLLAGHETEVFVCAFNPVKQSVLVTGSKDAVVNLWDLPNPPPMTSADFAQPPGPPRRLEHFPNVDQGDLTALHWNTDGTLIAIGSYDTVLRVCNAQGDLYFSHTQHRAPIFAVRFSKDGKWLLTASLDGTACLWDVTEKHLVRQYTAHNDCCLDVDWLSNTLFGSCSADQLIHIMHIDRAEPVKTLSGHTNEINQIKCNPSRTRLASCSDDTTARIWNIDDISKLTTDLIPGLVGGQDTPIVLTGHQHSVSTIGWCPDYPAGTNEIIATSSFDGTARLWDSVTGECLQVFTDHKRPVYALKFNPTGRWLATGSGDGWLYVYDVKARKVAWSWFAGYDKPGVFEIDWQMGENLDRIALALECRNVAVIDILKVPALQKK</sequence>
<dbReference type="SMART" id="SM00667">
    <property type="entry name" value="LisH"/>
    <property type="match status" value="1"/>
</dbReference>
<comment type="subcellular location">
    <subcellularLocation>
        <location evidence="1">Nucleus</location>
    </subcellularLocation>
</comment>
<evidence type="ECO:0000256" key="3">
    <source>
        <dbReference type="ARBA" id="ARBA00022737"/>
    </source>
</evidence>
<feature type="repeat" description="WD" evidence="5">
    <location>
        <begin position="291"/>
        <end position="332"/>
    </location>
</feature>
<dbReference type="Gene3D" id="2.130.10.10">
    <property type="entry name" value="YVTN repeat-like/Quinoprotein amine dehydrogenase"/>
    <property type="match status" value="1"/>
</dbReference>
<dbReference type="InterPro" id="IPR045183">
    <property type="entry name" value="Ebi-like"/>
</dbReference>
<feature type="repeat" description="WD" evidence="5">
    <location>
        <begin position="431"/>
        <end position="477"/>
    </location>
</feature>
<feature type="compositionally biased region" description="Polar residues" evidence="6">
    <location>
        <begin position="116"/>
        <end position="126"/>
    </location>
</feature>
<dbReference type="InterPro" id="IPR036322">
    <property type="entry name" value="WD40_repeat_dom_sf"/>
</dbReference>
<keyword evidence="3" id="KW-0677">Repeat</keyword>
<dbReference type="AlphaFoldDB" id="A0AAD7JD71"/>
<feature type="region of interest" description="Disordered" evidence="6">
    <location>
        <begin position="116"/>
        <end position="182"/>
    </location>
</feature>
<keyword evidence="4" id="KW-0539">Nucleus</keyword>
<dbReference type="SUPFAM" id="SSF50978">
    <property type="entry name" value="WD40 repeat-like"/>
    <property type="match status" value="1"/>
</dbReference>
<dbReference type="PROSITE" id="PS00678">
    <property type="entry name" value="WD_REPEATS_1"/>
    <property type="match status" value="3"/>
</dbReference>
<dbReference type="PROSITE" id="PS50896">
    <property type="entry name" value="LISH"/>
    <property type="match status" value="1"/>
</dbReference>
<name>A0AAD7JD71_9AGAR</name>
<keyword evidence="2 5" id="KW-0853">WD repeat</keyword>
<dbReference type="GO" id="GO:0000118">
    <property type="term" value="C:histone deacetylase complex"/>
    <property type="evidence" value="ECO:0007669"/>
    <property type="project" value="TreeGrafter"/>
</dbReference>
<dbReference type="CDD" id="cd00200">
    <property type="entry name" value="WD40"/>
    <property type="match status" value="1"/>
</dbReference>
<reference evidence="7" key="1">
    <citation type="submission" date="2023-03" db="EMBL/GenBank/DDBJ databases">
        <title>Massive genome expansion in bonnet fungi (Mycena s.s.) driven by repeated elements and novel gene families across ecological guilds.</title>
        <authorList>
            <consortium name="Lawrence Berkeley National Laboratory"/>
            <person name="Harder C.B."/>
            <person name="Miyauchi S."/>
            <person name="Viragh M."/>
            <person name="Kuo A."/>
            <person name="Thoen E."/>
            <person name="Andreopoulos B."/>
            <person name="Lu D."/>
            <person name="Skrede I."/>
            <person name="Drula E."/>
            <person name="Henrissat B."/>
            <person name="Morin E."/>
            <person name="Kohler A."/>
            <person name="Barry K."/>
            <person name="LaButti K."/>
            <person name="Morin E."/>
            <person name="Salamov A."/>
            <person name="Lipzen A."/>
            <person name="Mereny Z."/>
            <person name="Hegedus B."/>
            <person name="Baldrian P."/>
            <person name="Stursova M."/>
            <person name="Weitz H."/>
            <person name="Taylor A."/>
            <person name="Grigoriev I.V."/>
            <person name="Nagy L.G."/>
            <person name="Martin F."/>
            <person name="Kauserud H."/>
        </authorList>
    </citation>
    <scope>NUCLEOTIDE SEQUENCE</scope>
    <source>
        <strain evidence="7">CBHHK188m</strain>
    </source>
</reference>
<dbReference type="InterPro" id="IPR001680">
    <property type="entry name" value="WD40_rpt"/>
</dbReference>
<dbReference type="GO" id="GO:0003714">
    <property type="term" value="F:transcription corepressor activity"/>
    <property type="evidence" value="ECO:0007669"/>
    <property type="project" value="InterPro"/>
</dbReference>
<organism evidence="7 8">
    <name type="scientific">Mycena maculata</name>
    <dbReference type="NCBI Taxonomy" id="230809"/>
    <lineage>
        <taxon>Eukaryota</taxon>
        <taxon>Fungi</taxon>
        <taxon>Dikarya</taxon>
        <taxon>Basidiomycota</taxon>
        <taxon>Agaricomycotina</taxon>
        <taxon>Agaricomycetes</taxon>
        <taxon>Agaricomycetidae</taxon>
        <taxon>Agaricales</taxon>
        <taxon>Marasmiineae</taxon>
        <taxon>Mycenaceae</taxon>
        <taxon>Mycena</taxon>
    </lineage>
</organism>
<dbReference type="PRINTS" id="PR00320">
    <property type="entry name" value="GPROTEINBRPT"/>
</dbReference>
<dbReference type="InterPro" id="IPR019775">
    <property type="entry name" value="WD40_repeat_CS"/>
</dbReference>
<evidence type="ECO:0000313" key="7">
    <source>
        <dbReference type="EMBL" id="KAJ7762388.1"/>
    </source>
</evidence>
<evidence type="ECO:0000256" key="6">
    <source>
        <dbReference type="SAM" id="MobiDB-lite"/>
    </source>
</evidence>
<dbReference type="PANTHER" id="PTHR22846:SF2">
    <property type="entry name" value="F-BOX-LIKE_WD REPEAT-CONTAINING PROTEIN EBI"/>
    <property type="match status" value="1"/>
</dbReference>
<dbReference type="PROSITE" id="PS50082">
    <property type="entry name" value="WD_REPEATS_2"/>
    <property type="match status" value="5"/>
</dbReference>
<dbReference type="Pfam" id="PF00400">
    <property type="entry name" value="WD40"/>
    <property type="match status" value="6"/>
</dbReference>
<dbReference type="Gene3D" id="1.20.960.30">
    <property type="match status" value="1"/>
</dbReference>
<dbReference type="EMBL" id="JARJLG010000043">
    <property type="protein sequence ID" value="KAJ7762388.1"/>
    <property type="molecule type" value="Genomic_DNA"/>
</dbReference>
<accession>A0AAD7JD71</accession>
<dbReference type="InterPro" id="IPR006594">
    <property type="entry name" value="LisH"/>
</dbReference>
<dbReference type="Proteomes" id="UP001215280">
    <property type="component" value="Unassembled WGS sequence"/>
</dbReference>
<evidence type="ECO:0000256" key="5">
    <source>
        <dbReference type="PROSITE-ProRule" id="PRU00221"/>
    </source>
</evidence>
<evidence type="ECO:0000256" key="1">
    <source>
        <dbReference type="ARBA" id="ARBA00004123"/>
    </source>
</evidence>
<feature type="repeat" description="WD" evidence="5">
    <location>
        <begin position="478"/>
        <end position="519"/>
    </location>
</feature>
<dbReference type="GO" id="GO:0006357">
    <property type="term" value="P:regulation of transcription by RNA polymerase II"/>
    <property type="evidence" value="ECO:0007669"/>
    <property type="project" value="TreeGrafter"/>
</dbReference>